<dbReference type="EMBL" id="JBHUEE010000001">
    <property type="protein sequence ID" value="MFD1716689.1"/>
    <property type="molecule type" value="Genomic_DNA"/>
</dbReference>
<dbReference type="PANTHER" id="PTHR34180:SF1">
    <property type="entry name" value="BETA-ALANYL-DOPAMINE_CARCININE HYDROLASE"/>
    <property type="match status" value="1"/>
</dbReference>
<evidence type="ECO:0000313" key="4">
    <source>
        <dbReference type="Proteomes" id="UP001597277"/>
    </source>
</evidence>
<feature type="region of interest" description="Disordered" evidence="1">
    <location>
        <begin position="1"/>
        <end position="31"/>
    </location>
</feature>
<name>A0ABW4L0M1_9MICO</name>
<accession>A0ABW4L0M1</accession>
<dbReference type="InterPro" id="IPR047801">
    <property type="entry name" value="Peptidase_C45"/>
</dbReference>
<organism evidence="3 4">
    <name type="scientific">Georgenia deserti</name>
    <dbReference type="NCBI Taxonomy" id="2093781"/>
    <lineage>
        <taxon>Bacteria</taxon>
        <taxon>Bacillati</taxon>
        <taxon>Actinomycetota</taxon>
        <taxon>Actinomycetes</taxon>
        <taxon>Micrococcales</taxon>
        <taxon>Bogoriellaceae</taxon>
        <taxon>Georgenia</taxon>
    </lineage>
</organism>
<feature type="compositionally biased region" description="Polar residues" evidence="1">
    <location>
        <begin position="422"/>
        <end position="436"/>
    </location>
</feature>
<evidence type="ECO:0000259" key="2">
    <source>
        <dbReference type="Pfam" id="PF03417"/>
    </source>
</evidence>
<dbReference type="NCBIfam" id="NF040521">
    <property type="entry name" value="C45_proenzyme"/>
    <property type="match status" value="1"/>
</dbReference>
<keyword evidence="3" id="KW-0012">Acyltransferase</keyword>
<dbReference type="Gene3D" id="3.60.60.10">
    <property type="entry name" value="Penicillin V Acylase, Chain A"/>
    <property type="match status" value="1"/>
</dbReference>
<sequence length="503" mass="52103">MSGVLVTRQRYPEPLTSRPARVPGAVGDSGPAQAGTVAQVGVHTWTSDAASPSVRGTEYGRTFASALANAVRQYLALFASYGMTGAQARYHAETSASAVAAHAPELVEEVGTLARAAGLEEWQVWALNARTEILAAARSAASECSTAVHLPPDGGAPRTFQTWDWVPGVGDDLVAARYPTAAGIGVVTVAEAGQVAKFGVSTHGVGVHLNILNHATDGGGGGVPVHVLARMLLERAETLEEAIAIARSVSVTASTVLTVVTAEPAAACLEISPAGVGVVRARSGTTLVHANHFLDPELAAGEAVPTDSTTWARMDCLTAHADLIALSPPVERARALGSLPRAPISVRPTPALPAYRRSETKLTLALDVAGTAVEYHPGAPADVTVEGWRRAGIWAPTATPRRHRPGHEDGSRTARPAAARISPTSSVVTDSATSRSGQEHTTRSGPAVGSGASQKVTSAQVSVAWDRRGERVCAWSPSCRSPAVRTVPSARWSASRRAPGTGW</sequence>
<gene>
    <name evidence="3" type="ORF">ACFSE6_02495</name>
</gene>
<feature type="domain" description="Peptidase C45 hydrolase" evidence="2">
    <location>
        <begin position="161"/>
        <end position="314"/>
    </location>
</feature>
<keyword evidence="4" id="KW-1185">Reference proteome</keyword>
<feature type="compositionally biased region" description="Polar residues" evidence="1">
    <location>
        <begin position="451"/>
        <end position="461"/>
    </location>
</feature>
<dbReference type="InterPro" id="IPR005079">
    <property type="entry name" value="Peptidase_C45_hydrolase"/>
</dbReference>
<feature type="region of interest" description="Disordered" evidence="1">
    <location>
        <begin position="394"/>
        <end position="461"/>
    </location>
</feature>
<keyword evidence="3" id="KW-0808">Transferase</keyword>
<comment type="caution">
    <text evidence="3">The sequence shown here is derived from an EMBL/GenBank/DDBJ whole genome shotgun (WGS) entry which is preliminary data.</text>
</comment>
<evidence type="ECO:0000313" key="3">
    <source>
        <dbReference type="EMBL" id="MFD1716689.1"/>
    </source>
</evidence>
<dbReference type="Pfam" id="PF03417">
    <property type="entry name" value="AAT"/>
    <property type="match status" value="1"/>
</dbReference>
<dbReference type="RefSeq" id="WP_388002115.1">
    <property type="nucleotide sequence ID" value="NZ_JBHUEE010000001.1"/>
</dbReference>
<proteinExistence type="predicted"/>
<dbReference type="Gene3D" id="1.10.10.2120">
    <property type="match status" value="1"/>
</dbReference>
<reference evidence="4" key="1">
    <citation type="journal article" date="2019" name="Int. J. Syst. Evol. Microbiol.">
        <title>The Global Catalogue of Microorganisms (GCM) 10K type strain sequencing project: providing services to taxonomists for standard genome sequencing and annotation.</title>
        <authorList>
            <consortium name="The Broad Institute Genomics Platform"/>
            <consortium name="The Broad Institute Genome Sequencing Center for Infectious Disease"/>
            <person name="Wu L."/>
            <person name="Ma J."/>
        </authorList>
    </citation>
    <scope>NUCLEOTIDE SEQUENCE [LARGE SCALE GENOMIC DNA]</scope>
    <source>
        <strain evidence="4">JCM 17130</strain>
    </source>
</reference>
<protein>
    <submittedName>
        <fullName evidence="3">C45 family autoproteolytic acyltransferase/hydrolase</fullName>
    </submittedName>
</protein>
<dbReference type="Proteomes" id="UP001597277">
    <property type="component" value="Unassembled WGS sequence"/>
</dbReference>
<dbReference type="GO" id="GO:0016746">
    <property type="term" value="F:acyltransferase activity"/>
    <property type="evidence" value="ECO:0007669"/>
    <property type="project" value="UniProtKB-KW"/>
</dbReference>
<dbReference type="PANTHER" id="PTHR34180">
    <property type="entry name" value="PEPTIDASE C45"/>
    <property type="match status" value="1"/>
</dbReference>
<evidence type="ECO:0000256" key="1">
    <source>
        <dbReference type="SAM" id="MobiDB-lite"/>
    </source>
</evidence>
<dbReference type="InterPro" id="IPR047794">
    <property type="entry name" value="C45_proenzyme-like"/>
</dbReference>